<comment type="caution">
    <text evidence="4">The sequence shown here is derived from an EMBL/GenBank/DDBJ whole genome shotgun (WGS) entry which is preliminary data.</text>
</comment>
<dbReference type="InterPro" id="IPR020471">
    <property type="entry name" value="AKR"/>
</dbReference>
<keyword evidence="1" id="KW-0560">Oxidoreductase</keyword>
<evidence type="ECO:0000259" key="3">
    <source>
        <dbReference type="Pfam" id="PF00248"/>
    </source>
</evidence>
<dbReference type="InterPro" id="IPR050523">
    <property type="entry name" value="AKR_Detox_Biosynth"/>
</dbReference>
<dbReference type="InterPro" id="IPR036812">
    <property type="entry name" value="NAD(P)_OxRdtase_dom_sf"/>
</dbReference>
<dbReference type="SUPFAM" id="SSF51430">
    <property type="entry name" value="NAD(P)-linked oxidoreductase"/>
    <property type="match status" value="1"/>
</dbReference>
<name>A0A6N4SLE2_TALPI</name>
<evidence type="ECO:0000256" key="2">
    <source>
        <dbReference type="ARBA" id="ARBA00038157"/>
    </source>
</evidence>
<proteinExistence type="inferred from homology"/>
<evidence type="ECO:0000256" key="1">
    <source>
        <dbReference type="ARBA" id="ARBA00023002"/>
    </source>
</evidence>
<dbReference type="CDD" id="cd19075">
    <property type="entry name" value="AKR_AKR7A1-5"/>
    <property type="match status" value="1"/>
</dbReference>
<accession>A0A6N4SLE2</accession>
<dbReference type="PRINTS" id="PR00069">
    <property type="entry name" value="ALDKETRDTASE"/>
</dbReference>
<dbReference type="AlphaFoldDB" id="A0A6N4SLE2"/>
<gene>
    <name evidence="4" type="ORF">TCE0_039r12966</name>
</gene>
<dbReference type="GO" id="GO:0016491">
    <property type="term" value="F:oxidoreductase activity"/>
    <property type="evidence" value="ECO:0007669"/>
    <property type="project" value="UniProtKB-KW"/>
</dbReference>
<reference evidence="5" key="1">
    <citation type="journal article" date="2015" name="Genome Announc.">
        <title>Draft genome sequence of Talaromyces cellulolyticus strain Y-94, a source of lignocellulosic biomass-degrading enzymes.</title>
        <authorList>
            <person name="Fujii T."/>
            <person name="Koike H."/>
            <person name="Sawayama S."/>
            <person name="Yano S."/>
            <person name="Inoue H."/>
        </authorList>
    </citation>
    <scope>NUCLEOTIDE SEQUENCE [LARGE SCALE GENOMIC DNA]</scope>
    <source>
        <strain evidence="5">Y-94</strain>
    </source>
</reference>
<organism evidence="4 5">
    <name type="scientific">Talaromyces pinophilus</name>
    <name type="common">Penicillium pinophilum</name>
    <dbReference type="NCBI Taxonomy" id="128442"/>
    <lineage>
        <taxon>Eukaryota</taxon>
        <taxon>Fungi</taxon>
        <taxon>Dikarya</taxon>
        <taxon>Ascomycota</taxon>
        <taxon>Pezizomycotina</taxon>
        <taxon>Eurotiomycetes</taxon>
        <taxon>Eurotiomycetidae</taxon>
        <taxon>Eurotiales</taxon>
        <taxon>Trichocomaceae</taxon>
        <taxon>Talaromyces</taxon>
        <taxon>Talaromyces sect. Talaromyces</taxon>
    </lineage>
</organism>
<dbReference type="InterPro" id="IPR023210">
    <property type="entry name" value="NADP_OxRdtase_dom"/>
</dbReference>
<keyword evidence="5" id="KW-1185">Reference proteome</keyword>
<dbReference type="Gene3D" id="3.20.20.100">
    <property type="entry name" value="NADP-dependent oxidoreductase domain"/>
    <property type="match status" value="1"/>
</dbReference>
<sequence>MVKSVFGGFPISDSANFNTPEIRERLLNLLLTNGVTNIDTARAYPGSEVAIGALDKRTSFAIDTKLVSGFAPGSSTKDAVIRDSQDSLDKVKIKQFDILYLHAPDTLIPFEETLEGINEVYKKGIFKRFGVSNFSAEQVQQVYDIAKAKGYPLPQVYQGHYNPIARHLETQLFPTLRKLGIAFYAYSPLAGGFLTKTAADLDAGAGRFNAQTLGGVYKLMYDKPSFRAVLSKWDEVAQKEGVPKAELAYRWMAYHSHLQSEEDGVIFGASNLEQTKQTAHALKKGKLSADAVKSIEEIWRSIEADASLDIVTSSQGA</sequence>
<dbReference type="PANTHER" id="PTHR43364:SF4">
    <property type="entry name" value="NAD(P)-LINKED OXIDOREDUCTASE SUPERFAMILY PROTEIN"/>
    <property type="match status" value="1"/>
</dbReference>
<dbReference type="EMBL" id="DF933835">
    <property type="protein sequence ID" value="GAM40540.1"/>
    <property type="molecule type" value="Genomic_DNA"/>
</dbReference>
<evidence type="ECO:0000313" key="5">
    <source>
        <dbReference type="Proteomes" id="UP000053095"/>
    </source>
</evidence>
<dbReference type="Proteomes" id="UP000053095">
    <property type="component" value="Unassembled WGS sequence"/>
</dbReference>
<dbReference type="Pfam" id="PF00248">
    <property type="entry name" value="Aldo_ket_red"/>
    <property type="match status" value="1"/>
</dbReference>
<evidence type="ECO:0000313" key="4">
    <source>
        <dbReference type="EMBL" id="GAM40540.1"/>
    </source>
</evidence>
<dbReference type="PANTHER" id="PTHR43364">
    <property type="entry name" value="NADH-SPECIFIC METHYLGLYOXAL REDUCTASE-RELATED"/>
    <property type="match status" value="1"/>
</dbReference>
<comment type="similarity">
    <text evidence="2">Belongs to the aldo/keto reductase family. Aldo/keto reductase 2 subfamily.</text>
</comment>
<protein>
    <recommendedName>
        <fullName evidence="3">NADP-dependent oxidoreductase domain-containing protein</fullName>
    </recommendedName>
</protein>
<feature type="domain" description="NADP-dependent oxidoreductase" evidence="3">
    <location>
        <begin position="5"/>
        <end position="299"/>
    </location>
</feature>